<reference evidence="3" key="1">
    <citation type="submission" date="2016-06" db="EMBL/GenBank/DDBJ databases">
        <title>Draft genome of Moraxella osloensis CCUG 67237.</title>
        <authorList>
            <person name="Salva-Serra F."/>
            <person name="Engstrom-Jakobsson H."/>
            <person name="Thorell K."/>
            <person name="Gonzales-Siles L."/>
            <person name="Karlsson R."/>
            <person name="Boulund F."/>
            <person name="Engstrand L."/>
            <person name="Kristiansson E."/>
            <person name="Moore E."/>
        </authorList>
    </citation>
    <scope>NUCLEOTIDE SEQUENCE [LARGE SCALE GENOMIC DNA]</scope>
    <source>
        <strain evidence="3">CCUG 67237</strain>
    </source>
</reference>
<gene>
    <name evidence="3" type="ORF">A9299_10295</name>
</gene>
<dbReference type="Gene3D" id="2.60.60.30">
    <property type="entry name" value="sav2460 like domains"/>
    <property type="match status" value="1"/>
</dbReference>
<feature type="domain" description="TerD" evidence="2">
    <location>
        <begin position="1"/>
        <end position="188"/>
    </location>
</feature>
<proteinExistence type="predicted"/>
<organism evidence="3">
    <name type="scientific">Faucicola osloensis</name>
    <name type="common">Moraxella osloensis</name>
    <dbReference type="NCBI Taxonomy" id="34062"/>
    <lineage>
        <taxon>Bacteria</taxon>
        <taxon>Pseudomonadati</taxon>
        <taxon>Pseudomonadota</taxon>
        <taxon>Gammaproteobacteria</taxon>
        <taxon>Moraxellales</taxon>
        <taxon>Moraxellaceae</taxon>
        <taxon>Faucicola</taxon>
    </lineage>
</organism>
<evidence type="ECO:0000256" key="1">
    <source>
        <dbReference type="ARBA" id="ARBA00022686"/>
    </source>
</evidence>
<dbReference type="InterPro" id="IPR051324">
    <property type="entry name" value="Stress/Tellurium_Resist"/>
</dbReference>
<dbReference type="Pfam" id="PF02342">
    <property type="entry name" value="TerD"/>
    <property type="match status" value="1"/>
</dbReference>
<protein>
    <submittedName>
        <fullName evidence="3">Tellurium resistance protein terZ</fullName>
    </submittedName>
</protein>
<keyword evidence="1" id="KW-0778">Tellurium resistance</keyword>
<dbReference type="GO" id="GO:0046690">
    <property type="term" value="P:response to tellurium ion"/>
    <property type="evidence" value="ECO:0007669"/>
    <property type="project" value="UniProtKB-KW"/>
</dbReference>
<dbReference type="EMBL" id="LZMT01000020">
    <property type="protein sequence ID" value="OBX64113.1"/>
    <property type="molecule type" value="Genomic_DNA"/>
</dbReference>
<dbReference type="CDD" id="cd06974">
    <property type="entry name" value="TerD_like"/>
    <property type="match status" value="1"/>
</dbReference>
<dbReference type="PANTHER" id="PTHR32097">
    <property type="entry name" value="CAMP-BINDING PROTEIN 1-RELATED"/>
    <property type="match status" value="1"/>
</dbReference>
<evidence type="ECO:0000259" key="2">
    <source>
        <dbReference type="Pfam" id="PF02342"/>
    </source>
</evidence>
<name>A0AA91FMJ0_FAUOS</name>
<dbReference type="PANTHER" id="PTHR32097:SF17">
    <property type="entry name" value="CAMP-BINDING PROTEIN 1-RELATED"/>
    <property type="match status" value="1"/>
</dbReference>
<accession>A0AA91FMJ0</accession>
<evidence type="ECO:0000313" key="3">
    <source>
        <dbReference type="EMBL" id="OBX64113.1"/>
    </source>
</evidence>
<dbReference type="AlphaFoldDB" id="A0AA91FMJ0"/>
<sequence>MSVNLSKGQKISLEKEAGGALSQIKMGLGWDVGAAPQKSGGFLGGLFGGGGSAGGSIDLDASCIMLDANKQMVDAIWFGQLQSKDSSIQHTGDNRTGAGDGDDEVINVNLSRIPNHVQALVFTVNSFTGQTFATVNNAFCRLVNASNNSEVARYDLSAQGSHTALILAKIYRHNGEWKMHAIGETASGRTFHDLMPAILPHV</sequence>
<comment type="caution">
    <text evidence="3">The sequence shown here is derived from an EMBL/GenBank/DDBJ whole genome shotgun (WGS) entry which is preliminary data.</text>
</comment>
<dbReference type="InterPro" id="IPR003325">
    <property type="entry name" value="TerD"/>
</dbReference>